<keyword evidence="1" id="KW-0472">Membrane</keyword>
<sequence length="382" mass="42281">MVMTELDGSVGDNVLLLLSYFAHESVDLPLYLVPILNRSGDFVPPTRDTLRDKRYDYFLRPLYLNGFVSTDLRPLSLRGIMDMFLAPRGPTVVNAKGYVAASEEDQDENIRRFAVVRSRLYCFSSTNMVKVLGKGLIPIGQLKIGDRVLTSGANHTSSYDTVYTFGHFDPNAVAEFVRIEMEGEEEGTEVIELTQDHLISVGGKFVPANAVLVGDQLQSIDGTPTTVTRIRRVERVGAYAPFTESGIVGVSGIVASSYCNIQGSTTSSDAFMFGGITARTFVSYQFMAHLSQTPHRLAWRLGWVDAASGQNNESGVPWWISYQLMIAEWWLVSLTPVVQLVVLVPAVIALALLRVVEWFLMKNCTFWGAMVIVVVVTATRFV</sequence>
<dbReference type="Gene3D" id="2.170.16.10">
    <property type="entry name" value="Hedgehog/Intein (Hint) domain"/>
    <property type="match status" value="1"/>
</dbReference>
<gene>
    <name evidence="3" type="ORF">CTEN0397_LOCUS11736</name>
</gene>
<dbReference type="AlphaFoldDB" id="A0A7S1GPT7"/>
<dbReference type="InterPro" id="IPR001767">
    <property type="entry name" value="Hedgehog_Hint"/>
</dbReference>
<dbReference type="EMBL" id="HBFW01018315">
    <property type="protein sequence ID" value="CAD8940670.1"/>
    <property type="molecule type" value="Transcribed_RNA"/>
</dbReference>
<dbReference type="InterPro" id="IPR036844">
    <property type="entry name" value="Hint_dom_sf"/>
</dbReference>
<evidence type="ECO:0000313" key="3">
    <source>
        <dbReference type="EMBL" id="CAD8940670.1"/>
    </source>
</evidence>
<dbReference type="InterPro" id="IPR050387">
    <property type="entry name" value="Hedgehog_Signaling"/>
</dbReference>
<evidence type="ECO:0000259" key="2">
    <source>
        <dbReference type="Pfam" id="PF01079"/>
    </source>
</evidence>
<accession>A0A7S1GPT7</accession>
<organism evidence="3">
    <name type="scientific">Cyclophora tenuis</name>
    <name type="common">Marine diatom</name>
    <dbReference type="NCBI Taxonomy" id="216820"/>
    <lineage>
        <taxon>Eukaryota</taxon>
        <taxon>Sar</taxon>
        <taxon>Stramenopiles</taxon>
        <taxon>Ochrophyta</taxon>
        <taxon>Bacillariophyta</taxon>
        <taxon>Fragilariophyceae</taxon>
        <taxon>Fragilariophycidae</taxon>
        <taxon>Cyclophorales</taxon>
        <taxon>Cyclophoraceae</taxon>
        <taxon>Cyclophora</taxon>
    </lineage>
</organism>
<dbReference type="SUPFAM" id="SSF51294">
    <property type="entry name" value="Hedgehog/intein (Hint) domain"/>
    <property type="match status" value="1"/>
</dbReference>
<protein>
    <recommendedName>
        <fullName evidence="2">Hedgehog protein Hint domain-containing protein</fullName>
    </recommendedName>
</protein>
<keyword evidence="1" id="KW-1133">Transmembrane helix</keyword>
<dbReference type="PANTHER" id="PTHR11889:SF31">
    <property type="entry name" value="PROTEIN HEDGEHOG"/>
    <property type="match status" value="1"/>
</dbReference>
<reference evidence="3" key="1">
    <citation type="submission" date="2021-01" db="EMBL/GenBank/DDBJ databases">
        <authorList>
            <person name="Corre E."/>
            <person name="Pelletier E."/>
            <person name="Niang G."/>
            <person name="Scheremetjew M."/>
            <person name="Finn R."/>
            <person name="Kale V."/>
            <person name="Holt S."/>
            <person name="Cochrane G."/>
            <person name="Meng A."/>
            <person name="Brown T."/>
            <person name="Cohen L."/>
        </authorList>
    </citation>
    <scope>NUCLEOTIDE SEQUENCE</scope>
    <source>
        <strain evidence="3">ECT3854</strain>
    </source>
</reference>
<feature type="transmembrane region" description="Helical" evidence="1">
    <location>
        <begin position="364"/>
        <end position="381"/>
    </location>
</feature>
<name>A0A7S1GPT7_CYCTE</name>
<feature type="transmembrane region" description="Helical" evidence="1">
    <location>
        <begin position="329"/>
        <end position="352"/>
    </location>
</feature>
<evidence type="ECO:0000256" key="1">
    <source>
        <dbReference type="SAM" id="Phobius"/>
    </source>
</evidence>
<dbReference type="PANTHER" id="PTHR11889">
    <property type="entry name" value="HEDGEHOG"/>
    <property type="match status" value="1"/>
</dbReference>
<keyword evidence="1" id="KW-0812">Transmembrane</keyword>
<proteinExistence type="predicted"/>
<dbReference type="Pfam" id="PF01079">
    <property type="entry name" value="Hint"/>
    <property type="match status" value="1"/>
</dbReference>
<dbReference type="GO" id="GO:0016540">
    <property type="term" value="P:protein autoprocessing"/>
    <property type="evidence" value="ECO:0007669"/>
    <property type="project" value="InterPro"/>
</dbReference>
<feature type="domain" description="Hedgehog protein Hint" evidence="2">
    <location>
        <begin position="118"/>
        <end position="321"/>
    </location>
</feature>